<evidence type="ECO:0000256" key="12">
    <source>
        <dbReference type="SAM" id="Phobius"/>
    </source>
</evidence>
<proteinExistence type="inferred from homology"/>
<evidence type="ECO:0000256" key="11">
    <source>
        <dbReference type="ARBA" id="ARBA00047594"/>
    </source>
</evidence>
<name>A0A6J7A5Y4_9ZZZZ</name>
<feature type="transmembrane region" description="Helical" evidence="12">
    <location>
        <begin position="206"/>
        <end position="232"/>
    </location>
</feature>
<feature type="transmembrane region" description="Helical" evidence="12">
    <location>
        <begin position="252"/>
        <end position="277"/>
    </location>
</feature>
<evidence type="ECO:0000256" key="2">
    <source>
        <dbReference type="ARBA" id="ARBA00010621"/>
    </source>
</evidence>
<dbReference type="EMBL" id="CAFBMH010000045">
    <property type="protein sequence ID" value="CAB4909635.1"/>
    <property type="molecule type" value="Genomic_DNA"/>
</dbReference>
<dbReference type="GO" id="GO:0005886">
    <property type="term" value="C:plasma membrane"/>
    <property type="evidence" value="ECO:0007669"/>
    <property type="project" value="UniProtKB-SubCell"/>
</dbReference>
<feature type="transmembrane region" description="Helical" evidence="12">
    <location>
        <begin position="120"/>
        <end position="138"/>
    </location>
</feature>
<evidence type="ECO:0000256" key="10">
    <source>
        <dbReference type="ARBA" id="ARBA00032707"/>
    </source>
</evidence>
<evidence type="ECO:0000256" key="8">
    <source>
        <dbReference type="ARBA" id="ARBA00022989"/>
    </source>
</evidence>
<keyword evidence="8 12" id="KW-1133">Transmembrane helix</keyword>
<reference evidence="13" key="1">
    <citation type="submission" date="2020-05" db="EMBL/GenBank/DDBJ databases">
        <authorList>
            <person name="Chiriac C."/>
            <person name="Salcher M."/>
            <person name="Ghai R."/>
            <person name="Kavagutti S V."/>
        </authorList>
    </citation>
    <scope>NUCLEOTIDE SEQUENCE</scope>
</reference>
<dbReference type="PANTHER" id="PTHR30622">
    <property type="entry name" value="UNDECAPRENYL-DIPHOSPHATASE"/>
    <property type="match status" value="1"/>
</dbReference>
<comment type="similarity">
    <text evidence="2">Belongs to the UppP family.</text>
</comment>
<evidence type="ECO:0000256" key="7">
    <source>
        <dbReference type="ARBA" id="ARBA00022801"/>
    </source>
</evidence>
<evidence type="ECO:0000256" key="4">
    <source>
        <dbReference type="ARBA" id="ARBA00021581"/>
    </source>
</evidence>
<keyword evidence="6 12" id="KW-0812">Transmembrane</keyword>
<evidence type="ECO:0000256" key="5">
    <source>
        <dbReference type="ARBA" id="ARBA00022475"/>
    </source>
</evidence>
<keyword evidence="7" id="KW-0378">Hydrolase</keyword>
<evidence type="ECO:0000256" key="9">
    <source>
        <dbReference type="ARBA" id="ARBA00023136"/>
    </source>
</evidence>
<comment type="catalytic activity">
    <reaction evidence="11">
        <text>di-trans,octa-cis-undecaprenyl diphosphate + H2O = di-trans,octa-cis-undecaprenyl phosphate + phosphate + H(+)</text>
        <dbReference type="Rhea" id="RHEA:28094"/>
        <dbReference type="ChEBI" id="CHEBI:15377"/>
        <dbReference type="ChEBI" id="CHEBI:15378"/>
        <dbReference type="ChEBI" id="CHEBI:43474"/>
        <dbReference type="ChEBI" id="CHEBI:58405"/>
        <dbReference type="ChEBI" id="CHEBI:60392"/>
        <dbReference type="EC" id="3.6.1.27"/>
    </reaction>
</comment>
<comment type="subcellular location">
    <subcellularLocation>
        <location evidence="1">Cell membrane</location>
        <topology evidence="1">Multi-pass membrane protein</topology>
    </subcellularLocation>
</comment>
<dbReference type="AlphaFoldDB" id="A0A6J7A5Y4"/>
<evidence type="ECO:0000256" key="3">
    <source>
        <dbReference type="ARBA" id="ARBA00012374"/>
    </source>
</evidence>
<evidence type="ECO:0000256" key="6">
    <source>
        <dbReference type="ARBA" id="ARBA00022692"/>
    </source>
</evidence>
<dbReference type="HAMAP" id="MF_01006">
    <property type="entry name" value="Undec_diphosphatase"/>
    <property type="match status" value="1"/>
</dbReference>
<dbReference type="PANTHER" id="PTHR30622:SF3">
    <property type="entry name" value="UNDECAPRENYL-DIPHOSPHATASE"/>
    <property type="match status" value="1"/>
</dbReference>
<organism evidence="13">
    <name type="scientific">freshwater metagenome</name>
    <dbReference type="NCBI Taxonomy" id="449393"/>
    <lineage>
        <taxon>unclassified sequences</taxon>
        <taxon>metagenomes</taxon>
        <taxon>ecological metagenomes</taxon>
    </lineage>
</organism>
<dbReference type="InterPro" id="IPR003824">
    <property type="entry name" value="UppP"/>
</dbReference>
<feature type="transmembrane region" description="Helical" evidence="12">
    <location>
        <begin position="150"/>
        <end position="169"/>
    </location>
</feature>
<dbReference type="EC" id="3.6.1.27" evidence="3"/>
<dbReference type="GO" id="GO:0050380">
    <property type="term" value="F:undecaprenyl-diphosphatase activity"/>
    <property type="evidence" value="ECO:0007669"/>
    <property type="project" value="UniProtKB-EC"/>
</dbReference>
<evidence type="ECO:0000313" key="14">
    <source>
        <dbReference type="EMBL" id="CAB4909635.1"/>
    </source>
</evidence>
<sequence>MKTRWPKVVAVCILVVAAVFAIAFDRTRDPSPTRPTLVDASIFGVVEGITEFLPISSTGHLLVADRVLAVGRDDRTKDAADTFTVFIQTGAMFAVLWLYRRRFESLTLGVLGRDAEGRRIAGLLAVSFLPAAVVAFAFGDRIKAELFKPGSVAIAWVVGGLAMIGLRWVRRANIGVRTLAGVGRRDALIIGLSQCIALWPGVSRSLVTIVAALLCGLSLATAVEYSFLLGAVTLTAAGVYESGTNGSMLIDVFGWAPLVVGLLFAFAAAVVSIQWLLDRLRPSTFVGFGCYRVAAGVLVVVLVLAGVW</sequence>
<accession>A0A6J7A5Y4</accession>
<evidence type="ECO:0000313" key="15">
    <source>
        <dbReference type="EMBL" id="CAB4986082.1"/>
    </source>
</evidence>
<protein>
    <recommendedName>
        <fullName evidence="4">Undecaprenyl-diphosphatase</fullName>
        <ecNumber evidence="3">3.6.1.27</ecNumber>
    </recommendedName>
    <alternativeName>
        <fullName evidence="10">Undecaprenyl pyrophosphate phosphatase</fullName>
    </alternativeName>
</protein>
<evidence type="ECO:0000256" key="1">
    <source>
        <dbReference type="ARBA" id="ARBA00004651"/>
    </source>
</evidence>
<gene>
    <name evidence="13" type="ORF">UFOPK3139_01196</name>
    <name evidence="14" type="ORF">UFOPK3543_01408</name>
    <name evidence="15" type="ORF">UFOPK3967_00694</name>
</gene>
<dbReference type="EMBL" id="CAFBOS010000029">
    <property type="protein sequence ID" value="CAB4986082.1"/>
    <property type="molecule type" value="Genomic_DNA"/>
</dbReference>
<keyword evidence="9 12" id="KW-0472">Membrane</keyword>
<evidence type="ECO:0000313" key="13">
    <source>
        <dbReference type="EMBL" id="CAB4828286.1"/>
    </source>
</evidence>
<dbReference type="Pfam" id="PF02673">
    <property type="entry name" value="BacA"/>
    <property type="match status" value="1"/>
</dbReference>
<dbReference type="EMBL" id="CAFABA010000040">
    <property type="protein sequence ID" value="CAB4828286.1"/>
    <property type="molecule type" value="Genomic_DNA"/>
</dbReference>
<feature type="transmembrane region" description="Helical" evidence="12">
    <location>
        <begin position="289"/>
        <end position="307"/>
    </location>
</feature>
<feature type="transmembrane region" description="Helical" evidence="12">
    <location>
        <begin position="82"/>
        <end position="99"/>
    </location>
</feature>
<keyword evidence="5" id="KW-1003">Cell membrane</keyword>